<name>A0A9D4K6N7_DREPO</name>
<keyword evidence="2" id="KW-1185">Reference proteome</keyword>
<sequence length="71" mass="8366">MQKSRKDYCKDSKTLKKFAPLMDRCSELSWLMINQTPPICLDETVRRTGDDFVTNAHRFYGYSRTELDLTV</sequence>
<proteinExistence type="predicted"/>
<reference evidence="1" key="2">
    <citation type="submission" date="2020-11" db="EMBL/GenBank/DDBJ databases">
        <authorList>
            <person name="McCartney M.A."/>
            <person name="Auch B."/>
            <person name="Kono T."/>
            <person name="Mallez S."/>
            <person name="Becker A."/>
            <person name="Gohl D.M."/>
            <person name="Silverstein K.A.T."/>
            <person name="Koren S."/>
            <person name="Bechman K.B."/>
            <person name="Herman A."/>
            <person name="Abrahante J.E."/>
            <person name="Garbe J."/>
        </authorList>
    </citation>
    <scope>NUCLEOTIDE SEQUENCE</scope>
    <source>
        <strain evidence="1">Duluth1</strain>
        <tissue evidence="1">Whole animal</tissue>
    </source>
</reference>
<dbReference type="Proteomes" id="UP000828390">
    <property type="component" value="Unassembled WGS sequence"/>
</dbReference>
<evidence type="ECO:0000313" key="1">
    <source>
        <dbReference type="EMBL" id="KAH3834021.1"/>
    </source>
</evidence>
<organism evidence="1 2">
    <name type="scientific">Dreissena polymorpha</name>
    <name type="common">Zebra mussel</name>
    <name type="synonym">Mytilus polymorpha</name>
    <dbReference type="NCBI Taxonomy" id="45954"/>
    <lineage>
        <taxon>Eukaryota</taxon>
        <taxon>Metazoa</taxon>
        <taxon>Spiralia</taxon>
        <taxon>Lophotrochozoa</taxon>
        <taxon>Mollusca</taxon>
        <taxon>Bivalvia</taxon>
        <taxon>Autobranchia</taxon>
        <taxon>Heteroconchia</taxon>
        <taxon>Euheterodonta</taxon>
        <taxon>Imparidentia</taxon>
        <taxon>Neoheterodontei</taxon>
        <taxon>Myida</taxon>
        <taxon>Dreissenoidea</taxon>
        <taxon>Dreissenidae</taxon>
        <taxon>Dreissena</taxon>
    </lineage>
</organism>
<dbReference type="AlphaFoldDB" id="A0A9D4K6N7"/>
<accession>A0A9D4K6N7</accession>
<evidence type="ECO:0000313" key="2">
    <source>
        <dbReference type="Proteomes" id="UP000828390"/>
    </source>
</evidence>
<comment type="caution">
    <text evidence="1">The sequence shown here is derived from an EMBL/GenBank/DDBJ whole genome shotgun (WGS) entry which is preliminary data.</text>
</comment>
<protein>
    <submittedName>
        <fullName evidence="1">Uncharacterized protein</fullName>
    </submittedName>
</protein>
<dbReference type="EMBL" id="JAIWYP010000004">
    <property type="protein sequence ID" value="KAH3834021.1"/>
    <property type="molecule type" value="Genomic_DNA"/>
</dbReference>
<gene>
    <name evidence="1" type="ORF">DPMN_107339</name>
</gene>
<reference evidence="1" key="1">
    <citation type="journal article" date="2019" name="bioRxiv">
        <title>The Genome of the Zebra Mussel, Dreissena polymorpha: A Resource for Invasive Species Research.</title>
        <authorList>
            <person name="McCartney M.A."/>
            <person name="Auch B."/>
            <person name="Kono T."/>
            <person name="Mallez S."/>
            <person name="Zhang Y."/>
            <person name="Obille A."/>
            <person name="Becker A."/>
            <person name="Abrahante J.E."/>
            <person name="Garbe J."/>
            <person name="Badalamenti J.P."/>
            <person name="Herman A."/>
            <person name="Mangelson H."/>
            <person name="Liachko I."/>
            <person name="Sullivan S."/>
            <person name="Sone E.D."/>
            <person name="Koren S."/>
            <person name="Silverstein K.A.T."/>
            <person name="Beckman K.B."/>
            <person name="Gohl D.M."/>
        </authorList>
    </citation>
    <scope>NUCLEOTIDE SEQUENCE</scope>
    <source>
        <strain evidence="1">Duluth1</strain>
        <tissue evidence="1">Whole animal</tissue>
    </source>
</reference>